<dbReference type="PROSITE" id="PS50082">
    <property type="entry name" value="WD_REPEATS_2"/>
    <property type="match status" value="2"/>
</dbReference>
<feature type="repeat" description="WD" evidence="3">
    <location>
        <begin position="46"/>
        <end position="87"/>
    </location>
</feature>
<evidence type="ECO:0000313" key="6">
    <source>
        <dbReference type="Proteomes" id="UP000738359"/>
    </source>
</evidence>
<keyword evidence="1 3" id="KW-0853">WD repeat</keyword>
<dbReference type="Pfam" id="PF00400">
    <property type="entry name" value="WD40"/>
    <property type="match status" value="2"/>
</dbReference>
<dbReference type="SMART" id="SM00320">
    <property type="entry name" value="WD40"/>
    <property type="match status" value="3"/>
</dbReference>
<gene>
    <name evidence="5" type="ORF">BGZ70_003833</name>
</gene>
<dbReference type="PROSITE" id="PS50231">
    <property type="entry name" value="RICIN_B_LECTIN"/>
    <property type="match status" value="1"/>
</dbReference>
<dbReference type="PRINTS" id="PR00320">
    <property type="entry name" value="GPROTEINBRPT"/>
</dbReference>
<dbReference type="InterPro" id="IPR036322">
    <property type="entry name" value="WD40_repeat_dom_sf"/>
</dbReference>
<dbReference type="OrthoDB" id="2405918at2759"/>
<dbReference type="PANTHER" id="PTHR19848:SF8">
    <property type="entry name" value="F-BOX AND WD REPEAT DOMAIN CONTAINING 7"/>
    <property type="match status" value="1"/>
</dbReference>
<evidence type="ECO:0000313" key="5">
    <source>
        <dbReference type="EMBL" id="KAF9968437.1"/>
    </source>
</evidence>
<dbReference type="AlphaFoldDB" id="A0A9P6JEE4"/>
<accession>A0A9P6JEE4</accession>
<dbReference type="InterPro" id="IPR019775">
    <property type="entry name" value="WD40_repeat_CS"/>
</dbReference>
<dbReference type="PROSITE" id="PS00678">
    <property type="entry name" value="WD_REPEATS_1"/>
    <property type="match status" value="2"/>
</dbReference>
<organism evidence="5 6">
    <name type="scientific">Mortierella alpina</name>
    <name type="common">Oleaginous fungus</name>
    <name type="synonym">Mortierella renispora</name>
    <dbReference type="NCBI Taxonomy" id="64518"/>
    <lineage>
        <taxon>Eukaryota</taxon>
        <taxon>Fungi</taxon>
        <taxon>Fungi incertae sedis</taxon>
        <taxon>Mucoromycota</taxon>
        <taxon>Mortierellomycotina</taxon>
        <taxon>Mortierellomycetes</taxon>
        <taxon>Mortierellales</taxon>
        <taxon>Mortierellaceae</taxon>
        <taxon>Mortierella</taxon>
    </lineage>
</organism>
<feature type="compositionally biased region" description="Basic and acidic residues" evidence="4">
    <location>
        <begin position="221"/>
        <end position="232"/>
    </location>
</feature>
<dbReference type="SUPFAM" id="SSF50978">
    <property type="entry name" value="WD40 repeat-like"/>
    <property type="match status" value="1"/>
</dbReference>
<dbReference type="Gene3D" id="2.130.10.10">
    <property type="entry name" value="YVTN repeat-like/Quinoprotein amine dehydrogenase"/>
    <property type="match status" value="1"/>
</dbReference>
<evidence type="ECO:0000256" key="2">
    <source>
        <dbReference type="ARBA" id="ARBA00022737"/>
    </source>
</evidence>
<keyword evidence="2" id="KW-0677">Repeat</keyword>
<dbReference type="EMBL" id="JAAAHY010000021">
    <property type="protein sequence ID" value="KAF9968437.1"/>
    <property type="molecule type" value="Genomic_DNA"/>
</dbReference>
<dbReference type="PANTHER" id="PTHR19848">
    <property type="entry name" value="WD40 REPEAT PROTEIN"/>
    <property type="match status" value="1"/>
</dbReference>
<protein>
    <submittedName>
        <fullName evidence="5">Uncharacterized protein</fullName>
    </submittedName>
</protein>
<proteinExistence type="predicted"/>
<sequence length="232" mass="25050">MSVLSGHSEGVENVTYSPSGQQIASGSVDKTVRIWDVESGECSSVLNGHTDSIFTVAYSSDGHRLASCSDDGTLKIWDVVSAGCLMTLNDVEAPIRCLAWRTTDAGSYLATGNFRSTVRMWRMTEDDGKPSFSLQWSSPHSSLNAKDANLQSARGLNRMQIQLLKQRGIVGEPIPPLSIRAAGEKLISMAGIVNRLNKMPKRELSDDLAEKPSAGDAEPEVALKGDEVPIEE</sequence>
<dbReference type="InterPro" id="IPR015943">
    <property type="entry name" value="WD40/YVTN_repeat-like_dom_sf"/>
</dbReference>
<dbReference type="Proteomes" id="UP000738359">
    <property type="component" value="Unassembled WGS sequence"/>
</dbReference>
<feature type="repeat" description="WD" evidence="3">
    <location>
        <begin position="4"/>
        <end position="45"/>
    </location>
</feature>
<evidence type="ECO:0000256" key="1">
    <source>
        <dbReference type="ARBA" id="ARBA00022574"/>
    </source>
</evidence>
<evidence type="ECO:0000256" key="4">
    <source>
        <dbReference type="SAM" id="MobiDB-lite"/>
    </source>
</evidence>
<feature type="region of interest" description="Disordered" evidence="4">
    <location>
        <begin position="203"/>
        <end position="232"/>
    </location>
</feature>
<dbReference type="InterPro" id="IPR001680">
    <property type="entry name" value="WD40_rpt"/>
</dbReference>
<reference evidence="5" key="1">
    <citation type="journal article" date="2020" name="Fungal Divers.">
        <title>Resolving the Mortierellaceae phylogeny through synthesis of multi-gene phylogenetics and phylogenomics.</title>
        <authorList>
            <person name="Vandepol N."/>
            <person name="Liber J."/>
            <person name="Desiro A."/>
            <person name="Na H."/>
            <person name="Kennedy M."/>
            <person name="Barry K."/>
            <person name="Grigoriev I.V."/>
            <person name="Miller A.N."/>
            <person name="O'Donnell K."/>
            <person name="Stajich J.E."/>
            <person name="Bonito G."/>
        </authorList>
    </citation>
    <scope>NUCLEOTIDE SEQUENCE</scope>
    <source>
        <strain evidence="5">CK1249</strain>
    </source>
</reference>
<name>A0A9P6JEE4_MORAP</name>
<comment type="caution">
    <text evidence="5">The sequence shown here is derived from an EMBL/GenBank/DDBJ whole genome shotgun (WGS) entry which is preliminary data.</text>
</comment>
<dbReference type="PROSITE" id="PS50294">
    <property type="entry name" value="WD_REPEATS_REGION"/>
    <property type="match status" value="2"/>
</dbReference>
<dbReference type="InterPro" id="IPR020472">
    <property type="entry name" value="WD40_PAC1"/>
</dbReference>
<evidence type="ECO:0000256" key="3">
    <source>
        <dbReference type="PROSITE-ProRule" id="PRU00221"/>
    </source>
</evidence>
<keyword evidence="6" id="KW-1185">Reference proteome</keyword>